<evidence type="ECO:0000256" key="1">
    <source>
        <dbReference type="ARBA" id="ARBA00004651"/>
    </source>
</evidence>
<feature type="transmembrane region" description="Helical" evidence="7">
    <location>
        <begin position="165"/>
        <end position="186"/>
    </location>
</feature>
<dbReference type="InterPro" id="IPR032689">
    <property type="entry name" value="TraG-D_C"/>
</dbReference>
<organism evidence="9 10">
    <name type="scientific">Nocardiopsis sinuspersici</name>
    <dbReference type="NCBI Taxonomy" id="501010"/>
    <lineage>
        <taxon>Bacteria</taxon>
        <taxon>Bacillati</taxon>
        <taxon>Actinomycetota</taxon>
        <taxon>Actinomycetes</taxon>
        <taxon>Streptosporangiales</taxon>
        <taxon>Nocardiopsidaceae</taxon>
        <taxon>Nocardiopsis</taxon>
    </lineage>
</organism>
<dbReference type="Gene3D" id="3.40.50.300">
    <property type="entry name" value="P-loop containing nucleotide triphosphate hydrolases"/>
    <property type="match status" value="1"/>
</dbReference>
<dbReference type="InterPro" id="IPR027417">
    <property type="entry name" value="P-loop_NTPase"/>
</dbReference>
<feature type="transmembrane region" description="Helical" evidence="7">
    <location>
        <begin position="51"/>
        <end position="69"/>
    </location>
</feature>
<sequence>MARRGSSPKASAWDTLSSRKAEETLANRDIYESQQLDRSRIERRRTRTSRTMIAIAAGVLAAVLVWALWSAGQFTVSAVTSSLGGPTAPDFVERERVSSTQYCYRVLDEDGQVVPDQPCHETEDEALAEPPQWVIDDVAAQQAQIEAEREGEPDAFPGWFLHMTWLKLAVSIGAGLITFGVAYLLLMRNRDAQNLLHDTSDINQYQGDQHIALPDEVVRKFDWFPDVGAHSSVQPSSMISHVMAARKGLKSIEVAKRADEDVLDSDGDVEFLKGEILRDDDDRAIATKMPLIDEKFGDDLFEASGLPKDKNIRKRFDTTKIPYNPDGKDRDKLGEHKTVADMVNADWEFPEYEVQRPAGAYIVDTAAVNTMVLAITRAGKGQTYIEPMIDMWLREKNPNNMVINDPKGELLVKHYVRATMRGFQVVQFNLINAMKTDIYNPLGMAAEAAREGDSTKCAMYIENIADVFFPLDGGEDPVWPNAANNAFKRAAYGLIDFYLEEERELRAYAARVDMDPKVLETKLDEKWGKVTLYNCYQLFVQLSAKKVKNPADLVEESIQRGDYGSLEDGTFREAEAEAALLEAENKAFLWEDKKELDMLTLFFNATNGLPTNSMRTLVGNADNALRAMGAAEKMLASVYGIAITAMSFFTDPTISTLTSGTPSQNTDLGGLSFPRRMGVRFAMNYLKRDHLIGAQAKWDAYADEGFEQVLGEDFEHEDIVSREGWARYYFKGKFAGNIAYIRLRLLNPQTGMLIRTYYFKFTKGYQTSLNGRFYVTDPVTGEKIIRNGILLELKKQDDGSFASGHTTYPQMRLTNITGDLPKKEMGQANAITQTMVRYSEQPKMVFLVTPPHLMKYAKLILILVKQLVDLNFDKSYMTKENQKPMYKTRFMLDELGNLQSEGHGISGFETMLSIGLGQEQQFTLVLQTLQQLRDVYGESVDKIVQGNTSNIVFLKSTDDSMLDTLEKMSGKRHTTYMDSKTVTQDKGQLVKGMSVESKVSYTMSTKEEPVISYNDMAFISERNSIVFRAGDSPVWNRNETILPMSWRMFKDTIVHPGHDYTLQTIPTLSSAVDFDVRMNQPDFQAMLAKRMQQAELTVECREKYKMAHDLTEVDVARLDPDTYANEVMELVDAARGETYAEEHDLGGSDEVDLEDLEGAIDLDMPWEYDAAIQQAVDTQQARMAEFRRLRYADNLISRDMLVHFSSDPARPHAGALDGPLDAQIIEAYKSVRPALERDGAHFSVSPDGALRSADGSQVYISPQDESEAMRRLQQASESETERVFTEDPEHLTDLHGFRVHGAFYEFLAEREGWLDLARGEFDRAMADMMRDEG</sequence>
<dbReference type="RefSeq" id="WP_179810205.1">
    <property type="nucleotide sequence ID" value="NZ_JACCHL010000001.1"/>
</dbReference>
<dbReference type="Pfam" id="PF12696">
    <property type="entry name" value="TraG-D_C"/>
    <property type="match status" value="1"/>
</dbReference>
<evidence type="ECO:0000256" key="5">
    <source>
        <dbReference type="ARBA" id="ARBA00022989"/>
    </source>
</evidence>
<comment type="caution">
    <text evidence="9">The sequence shown here is derived from an EMBL/GenBank/DDBJ whole genome shotgun (WGS) entry which is preliminary data.</text>
</comment>
<dbReference type="CDD" id="cd01127">
    <property type="entry name" value="TrwB_TraG_TraD_VirD4"/>
    <property type="match status" value="2"/>
</dbReference>
<gene>
    <name evidence="9" type="ORF">HNR06_002616</name>
</gene>
<comment type="similarity">
    <text evidence="2">Belongs to the VirD4/TraG family.</text>
</comment>
<dbReference type="InterPro" id="IPR003688">
    <property type="entry name" value="TraG/VirD4"/>
</dbReference>
<dbReference type="PANTHER" id="PTHR37937">
    <property type="entry name" value="CONJUGATIVE TRANSFER: DNA TRANSPORT"/>
    <property type="match status" value="1"/>
</dbReference>
<proteinExistence type="inferred from homology"/>
<feature type="transmembrane region" description="Helical" evidence="7">
    <location>
        <begin position="634"/>
        <end position="650"/>
    </location>
</feature>
<evidence type="ECO:0000256" key="2">
    <source>
        <dbReference type="ARBA" id="ARBA00008806"/>
    </source>
</evidence>
<evidence type="ECO:0000259" key="8">
    <source>
        <dbReference type="Pfam" id="PF12696"/>
    </source>
</evidence>
<evidence type="ECO:0000313" key="10">
    <source>
        <dbReference type="Proteomes" id="UP000584931"/>
    </source>
</evidence>
<accession>A0A7Z0BL02</accession>
<evidence type="ECO:0000256" key="3">
    <source>
        <dbReference type="ARBA" id="ARBA00022475"/>
    </source>
</evidence>
<protein>
    <submittedName>
        <fullName evidence="9">Type IV secretory pathway TraG/TraD family ATPase VirD4</fullName>
    </submittedName>
</protein>
<keyword evidence="4 7" id="KW-0812">Transmembrane</keyword>
<name>A0A7Z0BL02_9ACTN</name>
<keyword evidence="3" id="KW-1003">Cell membrane</keyword>
<dbReference type="GO" id="GO:0005886">
    <property type="term" value="C:plasma membrane"/>
    <property type="evidence" value="ECO:0007669"/>
    <property type="project" value="UniProtKB-SubCell"/>
</dbReference>
<comment type="subcellular location">
    <subcellularLocation>
        <location evidence="1">Cell membrane</location>
        <topology evidence="1">Multi-pass membrane protein</topology>
    </subcellularLocation>
</comment>
<dbReference type="EMBL" id="JACCHL010000001">
    <property type="protein sequence ID" value="NYH53027.1"/>
    <property type="molecule type" value="Genomic_DNA"/>
</dbReference>
<evidence type="ECO:0000313" key="9">
    <source>
        <dbReference type="EMBL" id="NYH53027.1"/>
    </source>
</evidence>
<reference evidence="9 10" key="1">
    <citation type="submission" date="2020-07" db="EMBL/GenBank/DDBJ databases">
        <title>Sequencing the genomes of 1000 actinobacteria strains.</title>
        <authorList>
            <person name="Klenk H.-P."/>
        </authorList>
    </citation>
    <scope>NUCLEOTIDE SEQUENCE [LARGE SCALE GENOMIC DNA]</scope>
    <source>
        <strain evidence="9 10">DSM 45278</strain>
    </source>
</reference>
<feature type="domain" description="TraD/TraG TraM recognition site" evidence="8">
    <location>
        <begin position="889"/>
        <end position="1015"/>
    </location>
</feature>
<evidence type="ECO:0000256" key="4">
    <source>
        <dbReference type="ARBA" id="ARBA00022692"/>
    </source>
</evidence>
<dbReference type="PANTHER" id="PTHR37937:SF1">
    <property type="entry name" value="CONJUGATIVE TRANSFER: DNA TRANSPORT"/>
    <property type="match status" value="1"/>
</dbReference>
<dbReference type="InterPro" id="IPR051539">
    <property type="entry name" value="T4SS-coupling_protein"/>
</dbReference>
<evidence type="ECO:0000256" key="6">
    <source>
        <dbReference type="ARBA" id="ARBA00023136"/>
    </source>
</evidence>
<keyword evidence="6 7" id="KW-0472">Membrane</keyword>
<keyword evidence="5 7" id="KW-1133">Transmembrane helix</keyword>
<evidence type="ECO:0000256" key="7">
    <source>
        <dbReference type="SAM" id="Phobius"/>
    </source>
</evidence>
<dbReference type="Proteomes" id="UP000584931">
    <property type="component" value="Unassembled WGS sequence"/>
</dbReference>
<dbReference type="Pfam" id="PF02534">
    <property type="entry name" value="T4SS-DNA_transf"/>
    <property type="match status" value="1"/>
</dbReference>
<dbReference type="SUPFAM" id="SSF52540">
    <property type="entry name" value="P-loop containing nucleoside triphosphate hydrolases"/>
    <property type="match status" value="1"/>
</dbReference>